<dbReference type="RefSeq" id="WP_086351047.1">
    <property type="nucleotide sequence ID" value="NZ_CP147247.1"/>
</dbReference>
<evidence type="ECO:0000313" key="10">
    <source>
        <dbReference type="EMBL" id="WYJ91804.1"/>
    </source>
</evidence>
<keyword evidence="7" id="KW-0418">Kinase</keyword>
<dbReference type="GO" id="GO:0005737">
    <property type="term" value="C:cytoplasm"/>
    <property type="evidence" value="ECO:0007669"/>
    <property type="project" value="UniProtKB-SubCell"/>
</dbReference>
<gene>
    <name evidence="10" type="ORF">A5888_003572</name>
    <name evidence="9" type="ORF">A5888_004001</name>
</gene>
<comment type="subcellular location">
    <subcellularLocation>
        <location evidence="1">Cytoplasm</location>
    </subcellularLocation>
</comment>
<keyword evidence="3" id="KW-0963">Cytoplasm</keyword>
<dbReference type="Pfam" id="PF03610">
    <property type="entry name" value="EIIA-man"/>
    <property type="match status" value="1"/>
</dbReference>
<dbReference type="EMBL" id="CP147247">
    <property type="protein sequence ID" value="WYJ91804.1"/>
    <property type="molecule type" value="Genomic_DNA"/>
</dbReference>
<evidence type="ECO:0000256" key="2">
    <source>
        <dbReference type="ARBA" id="ARBA00022448"/>
    </source>
</evidence>
<dbReference type="GO" id="GO:0016301">
    <property type="term" value="F:kinase activity"/>
    <property type="evidence" value="ECO:0007669"/>
    <property type="project" value="UniProtKB-KW"/>
</dbReference>
<dbReference type="Gene3D" id="3.40.50.510">
    <property type="entry name" value="Phosphotransferase system, mannose-type IIA component"/>
    <property type="match status" value="1"/>
</dbReference>
<keyword evidence="6" id="KW-0598">Phosphotransferase system</keyword>
<dbReference type="OrthoDB" id="6578004at2"/>
<evidence type="ECO:0000313" key="9">
    <source>
        <dbReference type="EMBL" id="OTP09805.1"/>
    </source>
</evidence>
<reference evidence="10" key="2">
    <citation type="submission" date="2017-05" db="EMBL/GenBank/DDBJ databases">
        <authorList>
            <consortium name="The Broad Institute Genomics Platform"/>
            <consortium name="The Broad Institute Genomic Center for Infectious Diseases"/>
            <person name="Earl A."/>
            <person name="Manson A."/>
            <person name="Schwartman J."/>
            <person name="Gilmore M."/>
            <person name="Abouelleil A."/>
            <person name="Cao P."/>
            <person name="Chapman S."/>
            <person name="Cusick C."/>
            <person name="Shea T."/>
            <person name="Young S."/>
            <person name="Neafsey D."/>
            <person name="Nusbaum C."/>
            <person name="Birren B."/>
        </authorList>
    </citation>
    <scope>NUCLEOTIDE SEQUENCE</scope>
    <source>
        <strain evidence="10">9E7_DIV0242</strain>
    </source>
</reference>
<name>A0A242JWW0_9ENTE</name>
<dbReference type="PROSITE" id="PS51096">
    <property type="entry name" value="PTS_EIIA_TYPE_4"/>
    <property type="match status" value="1"/>
</dbReference>
<sequence length="140" mass="15574">MKRKLVLASHGNFAEGIKHSLELICGNTAPIQTINAYTEEGFDLTAAVAQIMAEQAADEQLIVVTDLFGGSVNNEFLTYIYQENFFLIAGMNLPLLIELVTQLNSPQPTTEWIQTILNSSKQLIQFCNTSVEAEMIEEDF</sequence>
<keyword evidence="4" id="KW-0762">Sugar transport</keyword>
<evidence type="ECO:0000259" key="8">
    <source>
        <dbReference type="PROSITE" id="PS51096"/>
    </source>
</evidence>
<evidence type="ECO:0000313" key="11">
    <source>
        <dbReference type="Proteomes" id="UP000195141"/>
    </source>
</evidence>
<evidence type="ECO:0000256" key="7">
    <source>
        <dbReference type="ARBA" id="ARBA00022777"/>
    </source>
</evidence>
<dbReference type="CDD" id="cd00006">
    <property type="entry name" value="PTS_IIA_man"/>
    <property type="match status" value="1"/>
</dbReference>
<feature type="domain" description="PTS EIIA type-4" evidence="8">
    <location>
        <begin position="2"/>
        <end position="124"/>
    </location>
</feature>
<evidence type="ECO:0000256" key="3">
    <source>
        <dbReference type="ARBA" id="ARBA00022490"/>
    </source>
</evidence>
<proteinExistence type="predicted"/>
<organism evidence="9">
    <name type="scientific">Candidatus Enterococcus clewellii</name>
    <dbReference type="NCBI Taxonomy" id="1834193"/>
    <lineage>
        <taxon>Bacteria</taxon>
        <taxon>Bacillati</taxon>
        <taxon>Bacillota</taxon>
        <taxon>Bacilli</taxon>
        <taxon>Lactobacillales</taxon>
        <taxon>Enterococcaceae</taxon>
        <taxon>Enterococcus</taxon>
    </lineage>
</organism>
<accession>A0A242JWW0</accession>
<reference evidence="10" key="3">
    <citation type="submission" date="2024-03" db="EMBL/GenBank/DDBJ databases">
        <title>The Genome Sequence of Enterococcus sp. DIV0242b.</title>
        <authorList>
            <consortium name="The Broad Institute Genomics Platform"/>
            <consortium name="The Broad Institute Microbial Omics Core"/>
            <consortium name="The Broad Institute Genomic Center for Infectious Diseases"/>
            <person name="Earl A."/>
            <person name="Manson A."/>
            <person name="Gilmore M."/>
            <person name="Schwartman J."/>
            <person name="Shea T."/>
            <person name="Abouelleil A."/>
            <person name="Cao P."/>
            <person name="Chapman S."/>
            <person name="Cusick C."/>
            <person name="Young S."/>
            <person name="Neafsey D."/>
            <person name="Nusbaum C."/>
            <person name="Birren B."/>
        </authorList>
    </citation>
    <scope>NUCLEOTIDE SEQUENCE</scope>
    <source>
        <strain evidence="10">9E7_DIV0242</strain>
    </source>
</reference>
<evidence type="ECO:0000256" key="4">
    <source>
        <dbReference type="ARBA" id="ARBA00022597"/>
    </source>
</evidence>
<evidence type="ECO:0000256" key="5">
    <source>
        <dbReference type="ARBA" id="ARBA00022679"/>
    </source>
</evidence>
<dbReference type="InterPro" id="IPR033887">
    <property type="entry name" value="PTS_IIA_man"/>
</dbReference>
<dbReference type="PANTHER" id="PTHR33799">
    <property type="entry name" value="PTS PERMEASE-RELATED-RELATED"/>
    <property type="match status" value="1"/>
</dbReference>
<dbReference type="InterPro" id="IPR051471">
    <property type="entry name" value="Bacterial_PTS_sugar_comp"/>
</dbReference>
<dbReference type="EMBL" id="NGMM01000009">
    <property type="protein sequence ID" value="OTP09805.1"/>
    <property type="molecule type" value="Genomic_DNA"/>
</dbReference>
<dbReference type="InterPro" id="IPR036662">
    <property type="entry name" value="PTS_EIIA_man-typ_sf"/>
</dbReference>
<dbReference type="SUPFAM" id="SSF53062">
    <property type="entry name" value="PTS system fructose IIA component-like"/>
    <property type="match status" value="1"/>
</dbReference>
<protein>
    <submittedName>
        <fullName evidence="10">PTS system, fructoselysine/glucoselysine-specific IIA component</fullName>
    </submittedName>
</protein>
<dbReference type="Proteomes" id="UP000195141">
    <property type="component" value="Chromosome"/>
</dbReference>
<reference evidence="9" key="1">
    <citation type="submission" date="2017-05" db="EMBL/GenBank/DDBJ databases">
        <title>The Genome Sequence of Enterococcus sp. 9E7_DIV0242.</title>
        <authorList>
            <consortium name="The Broad Institute Genomics Platform"/>
            <consortium name="The Broad Institute Genomic Center for Infectious Diseases"/>
            <person name="Earl A."/>
            <person name="Manson A."/>
            <person name="Schwartman J."/>
            <person name="Gilmore M."/>
            <person name="Abouelleil A."/>
            <person name="Cao P."/>
            <person name="Chapman S."/>
            <person name="Cusick C."/>
            <person name="Shea T."/>
            <person name="Young S."/>
            <person name="Neafsey D."/>
            <person name="Nusbaum C."/>
            <person name="Birren B."/>
        </authorList>
    </citation>
    <scope>NUCLEOTIDE SEQUENCE [LARGE SCALE GENOMIC DNA]</scope>
    <source>
        <strain evidence="9">9E7_DIV0242</strain>
    </source>
</reference>
<dbReference type="GO" id="GO:0009401">
    <property type="term" value="P:phosphoenolpyruvate-dependent sugar phosphotransferase system"/>
    <property type="evidence" value="ECO:0007669"/>
    <property type="project" value="UniProtKB-KW"/>
</dbReference>
<dbReference type="InterPro" id="IPR004701">
    <property type="entry name" value="PTS_EIIA_man-typ"/>
</dbReference>
<dbReference type="PANTHER" id="PTHR33799:SF1">
    <property type="entry name" value="PTS SYSTEM MANNOSE-SPECIFIC EIIAB COMPONENT-RELATED"/>
    <property type="match status" value="1"/>
</dbReference>
<keyword evidence="11" id="KW-1185">Reference proteome</keyword>
<keyword evidence="2" id="KW-0813">Transport</keyword>
<dbReference type="AlphaFoldDB" id="A0A242JWW0"/>
<dbReference type="GO" id="GO:0016020">
    <property type="term" value="C:membrane"/>
    <property type="evidence" value="ECO:0007669"/>
    <property type="project" value="InterPro"/>
</dbReference>
<keyword evidence="5" id="KW-0808">Transferase</keyword>
<evidence type="ECO:0000256" key="6">
    <source>
        <dbReference type="ARBA" id="ARBA00022683"/>
    </source>
</evidence>
<evidence type="ECO:0000256" key="1">
    <source>
        <dbReference type="ARBA" id="ARBA00004496"/>
    </source>
</evidence>